<dbReference type="GO" id="GO:0004488">
    <property type="term" value="F:methylenetetrahydrofolate dehydrogenase (NADP+) activity"/>
    <property type="evidence" value="ECO:0007669"/>
    <property type="project" value="UniProtKB-UniRule"/>
</dbReference>
<evidence type="ECO:0000259" key="13">
    <source>
        <dbReference type="Pfam" id="PF00763"/>
    </source>
</evidence>
<dbReference type="InterPro" id="IPR000672">
    <property type="entry name" value="THF_DH/CycHdrlase"/>
</dbReference>
<keyword evidence="4 12" id="KW-0028">Amino-acid biosynthesis</keyword>
<feature type="binding site" evidence="12">
    <location>
        <position position="231"/>
    </location>
    <ligand>
        <name>NADP(+)</name>
        <dbReference type="ChEBI" id="CHEBI:58349"/>
    </ligand>
</feature>
<sequence>MVLYESKEIVRKITKELVEQFKVLTNELKRAPRLAIIQIGDHEASNKYIKYKLKKAIELGVEATHYKFPVDIRQKELLKKIDEINDIADGIIVQLPLPGDFATQVILDSVRLEKDIDGLSSKNEFNFYNDKDKSKFFHFTPATALAVKELIDYFQIPIKDKKVGVIGRSHLVGKPIAHLIKQMGGQVSTYSKKSTIKGVENADVIITGAGDPLMLKKQNLKEGSIVIDVGATYIEKDGKKILVGDLDTTNLDGHVQGFSPVPGGVGPLTVVSLFTNLVAAIKNQLKIY</sequence>
<dbReference type="InterPro" id="IPR036291">
    <property type="entry name" value="NAD(P)-bd_dom_sf"/>
</dbReference>
<feature type="domain" description="Tetrahydrofolate dehydrogenase/cyclohydrolase NAD(P)-binding" evidence="14">
    <location>
        <begin position="141"/>
        <end position="284"/>
    </location>
</feature>
<dbReference type="PRINTS" id="PR00085">
    <property type="entry name" value="THFDHDRGNASE"/>
</dbReference>
<evidence type="ECO:0000256" key="1">
    <source>
        <dbReference type="ARBA" id="ARBA00004777"/>
    </source>
</evidence>
<dbReference type="EC" id="1.5.1.5" evidence="12"/>
<dbReference type="PANTHER" id="PTHR48099:SF5">
    <property type="entry name" value="C-1-TETRAHYDROFOLATE SYNTHASE, CYTOPLASMIC"/>
    <property type="match status" value="1"/>
</dbReference>
<organism evidence="15 16">
    <name type="scientific">Mycoplasmopsis columbina SF7</name>
    <dbReference type="NCBI Taxonomy" id="1037410"/>
    <lineage>
        <taxon>Bacteria</taxon>
        <taxon>Bacillati</taxon>
        <taxon>Mycoplasmatota</taxon>
        <taxon>Mycoplasmoidales</taxon>
        <taxon>Metamycoplasmataceae</taxon>
        <taxon>Mycoplasmopsis</taxon>
    </lineage>
</organism>
<keyword evidence="3 12" id="KW-0554">One-carbon metabolism</keyword>
<feature type="binding site" evidence="12">
    <location>
        <begin position="167"/>
        <end position="169"/>
    </location>
    <ligand>
        <name>NADP(+)</name>
        <dbReference type="ChEBI" id="CHEBI:58349"/>
    </ligand>
</feature>
<dbReference type="GO" id="GO:0006164">
    <property type="term" value="P:purine nucleotide biosynthetic process"/>
    <property type="evidence" value="ECO:0007669"/>
    <property type="project" value="UniProtKB-KW"/>
</dbReference>
<dbReference type="eggNOG" id="COG0190">
    <property type="taxonomic scope" value="Bacteria"/>
</dbReference>
<reference evidence="15 16" key="1">
    <citation type="journal article" date="2013" name="Genome Announc.">
        <title>Genome Sequence of Mycoplasma columbinum Strain SF7.</title>
        <authorList>
            <person name="Guo Z."/>
            <person name="Xu X."/>
            <person name="Zheng Q."/>
            <person name="Li T."/>
            <person name="Kuang S."/>
            <person name="Zhang Z."/>
            <person name="Chen Y."/>
            <person name="Lu X."/>
            <person name="Zhou R."/>
            <person name="Bi D."/>
            <person name="Jin H."/>
        </authorList>
    </citation>
    <scope>NUCLEOTIDE SEQUENCE [LARGE SCALE GENOMIC DNA]</scope>
    <source>
        <strain evidence="15 16">SF7</strain>
    </source>
</reference>
<dbReference type="GO" id="GO:0004477">
    <property type="term" value="F:methenyltetrahydrofolate cyclohydrolase activity"/>
    <property type="evidence" value="ECO:0007669"/>
    <property type="project" value="UniProtKB-UniRule"/>
</dbReference>
<dbReference type="GO" id="GO:0009086">
    <property type="term" value="P:methionine biosynthetic process"/>
    <property type="evidence" value="ECO:0007669"/>
    <property type="project" value="UniProtKB-KW"/>
</dbReference>
<dbReference type="InterPro" id="IPR020631">
    <property type="entry name" value="THF_DH/CycHdrlase_NAD-bd_dom"/>
</dbReference>
<evidence type="ECO:0000259" key="14">
    <source>
        <dbReference type="Pfam" id="PF02882"/>
    </source>
</evidence>
<dbReference type="Proteomes" id="UP000004978">
    <property type="component" value="Unassembled WGS sequence"/>
</dbReference>
<evidence type="ECO:0000256" key="7">
    <source>
        <dbReference type="ARBA" id="ARBA00022857"/>
    </source>
</evidence>
<feature type="domain" description="Tetrahydrofolate dehydrogenase/cyclohydrolase catalytic" evidence="13">
    <location>
        <begin position="6"/>
        <end position="117"/>
    </location>
</feature>
<name>F9UKH4_9BACT</name>
<dbReference type="GO" id="GO:0000105">
    <property type="term" value="P:L-histidine biosynthetic process"/>
    <property type="evidence" value="ECO:0007669"/>
    <property type="project" value="UniProtKB-KW"/>
</dbReference>
<evidence type="ECO:0000256" key="2">
    <source>
        <dbReference type="ARBA" id="ARBA00011738"/>
    </source>
</evidence>
<comment type="similarity">
    <text evidence="12">Belongs to the tetrahydrofolate dehydrogenase/cyclohydrolase family.</text>
</comment>
<keyword evidence="16" id="KW-1185">Reference proteome</keyword>
<comment type="pathway">
    <text evidence="1 12">One-carbon metabolism; tetrahydrofolate interconversion.</text>
</comment>
<evidence type="ECO:0000256" key="8">
    <source>
        <dbReference type="ARBA" id="ARBA00023002"/>
    </source>
</evidence>
<keyword evidence="10 12" id="KW-0486">Methionine biosynthesis</keyword>
<evidence type="ECO:0000256" key="10">
    <source>
        <dbReference type="ARBA" id="ARBA00023167"/>
    </source>
</evidence>
<dbReference type="SUPFAM" id="SSF53223">
    <property type="entry name" value="Aminoacid dehydrogenase-like, N-terminal domain"/>
    <property type="match status" value="1"/>
</dbReference>
<dbReference type="GO" id="GO:0005829">
    <property type="term" value="C:cytosol"/>
    <property type="evidence" value="ECO:0007669"/>
    <property type="project" value="TreeGrafter"/>
</dbReference>
<dbReference type="UniPathway" id="UPA00193"/>
<evidence type="ECO:0000256" key="5">
    <source>
        <dbReference type="ARBA" id="ARBA00022755"/>
    </source>
</evidence>
<dbReference type="InterPro" id="IPR046346">
    <property type="entry name" value="Aminoacid_DH-like_N_sf"/>
</dbReference>
<dbReference type="AlphaFoldDB" id="F9UKH4"/>
<dbReference type="Gene3D" id="3.40.50.10860">
    <property type="entry name" value="Leucine Dehydrogenase, chain A, domain 1"/>
    <property type="match status" value="1"/>
</dbReference>
<keyword evidence="11 12" id="KW-0511">Multifunctional enzyme</keyword>
<evidence type="ECO:0000256" key="4">
    <source>
        <dbReference type="ARBA" id="ARBA00022605"/>
    </source>
</evidence>
<dbReference type="SUPFAM" id="SSF51735">
    <property type="entry name" value="NAD(P)-binding Rossmann-fold domains"/>
    <property type="match status" value="1"/>
</dbReference>
<protein>
    <recommendedName>
        <fullName evidence="12">Bifunctional protein FolD</fullName>
    </recommendedName>
    <domain>
        <recommendedName>
            <fullName evidence="12">Methylenetetrahydrofolate dehydrogenase</fullName>
            <ecNumber evidence="12">1.5.1.5</ecNumber>
        </recommendedName>
    </domain>
    <domain>
        <recommendedName>
            <fullName evidence="12">Methenyltetrahydrofolate cyclohydrolase</fullName>
            <ecNumber evidence="12">3.5.4.9</ecNumber>
        </recommendedName>
    </domain>
</protein>
<dbReference type="STRING" id="1037410.MCSF7_01936"/>
<comment type="catalytic activity">
    <reaction evidence="12">
        <text>(6R)-5,10-methylene-5,6,7,8-tetrahydrofolate + NADP(+) = (6R)-5,10-methenyltetrahydrofolate + NADPH</text>
        <dbReference type="Rhea" id="RHEA:22812"/>
        <dbReference type="ChEBI" id="CHEBI:15636"/>
        <dbReference type="ChEBI" id="CHEBI:57455"/>
        <dbReference type="ChEBI" id="CHEBI:57783"/>
        <dbReference type="ChEBI" id="CHEBI:58349"/>
        <dbReference type="EC" id="1.5.1.5"/>
    </reaction>
</comment>
<dbReference type="HAMAP" id="MF_01576">
    <property type="entry name" value="THF_DHG_CYH"/>
    <property type="match status" value="1"/>
</dbReference>
<keyword evidence="5 12" id="KW-0658">Purine biosynthesis</keyword>
<dbReference type="Pfam" id="PF00763">
    <property type="entry name" value="THF_DHG_CYH"/>
    <property type="match status" value="1"/>
</dbReference>
<evidence type="ECO:0000256" key="6">
    <source>
        <dbReference type="ARBA" id="ARBA00022801"/>
    </source>
</evidence>
<dbReference type="RefSeq" id="WP_006608792.1">
    <property type="nucleotide sequence ID" value="NZ_AFXA01000011.1"/>
</dbReference>
<evidence type="ECO:0000256" key="11">
    <source>
        <dbReference type="ARBA" id="ARBA00023268"/>
    </source>
</evidence>
<evidence type="ECO:0000256" key="12">
    <source>
        <dbReference type="HAMAP-Rule" id="MF_01576"/>
    </source>
</evidence>
<dbReference type="PANTHER" id="PTHR48099">
    <property type="entry name" value="C-1-TETRAHYDROFOLATE SYNTHASE, CYTOPLASMIC-RELATED"/>
    <property type="match status" value="1"/>
</dbReference>
<dbReference type="EC" id="3.5.4.9" evidence="12"/>
<dbReference type="GO" id="GO:0035999">
    <property type="term" value="P:tetrahydrofolate interconversion"/>
    <property type="evidence" value="ECO:0007669"/>
    <property type="project" value="UniProtKB-UniRule"/>
</dbReference>
<comment type="subunit">
    <text evidence="2 12">Homodimer.</text>
</comment>
<proteinExistence type="inferred from homology"/>
<keyword evidence="6 12" id="KW-0378">Hydrolase</keyword>
<gene>
    <name evidence="12" type="primary">folD</name>
    <name evidence="15" type="ORF">MCSF7_01936</name>
</gene>
<evidence type="ECO:0000256" key="9">
    <source>
        <dbReference type="ARBA" id="ARBA00023102"/>
    </source>
</evidence>
<dbReference type="Gene3D" id="3.40.50.720">
    <property type="entry name" value="NAD(P)-binding Rossmann-like Domain"/>
    <property type="match status" value="1"/>
</dbReference>
<evidence type="ECO:0000313" key="15">
    <source>
        <dbReference type="EMBL" id="EGV00179.1"/>
    </source>
</evidence>
<comment type="caution">
    <text evidence="15">The sequence shown here is derived from an EMBL/GenBank/DDBJ whole genome shotgun (WGS) entry which is preliminary data.</text>
</comment>
<keyword evidence="9 12" id="KW-0368">Histidine biosynthesis</keyword>
<comment type="catalytic activity">
    <reaction evidence="12">
        <text>(6R)-5,10-methenyltetrahydrofolate + H2O = (6R)-10-formyltetrahydrofolate + H(+)</text>
        <dbReference type="Rhea" id="RHEA:23700"/>
        <dbReference type="ChEBI" id="CHEBI:15377"/>
        <dbReference type="ChEBI" id="CHEBI:15378"/>
        <dbReference type="ChEBI" id="CHEBI:57455"/>
        <dbReference type="ChEBI" id="CHEBI:195366"/>
        <dbReference type="EC" id="3.5.4.9"/>
    </reaction>
</comment>
<dbReference type="FunFam" id="3.40.50.10860:FF:000005">
    <property type="entry name" value="C-1-tetrahydrofolate synthase, cytoplasmic, putative"/>
    <property type="match status" value="1"/>
</dbReference>
<keyword evidence="8 12" id="KW-0560">Oxidoreductase</keyword>
<dbReference type="EMBL" id="AFXA01000011">
    <property type="protein sequence ID" value="EGV00179.1"/>
    <property type="molecule type" value="Genomic_DNA"/>
</dbReference>
<dbReference type="InterPro" id="IPR020630">
    <property type="entry name" value="THF_DH/CycHdrlase_cat_dom"/>
</dbReference>
<comment type="function">
    <text evidence="12">Catalyzes the oxidation of 5,10-methylenetetrahydrofolate to 5,10-methenyltetrahydrofolate and then the hydrolysis of 5,10-methenyltetrahydrofolate to 10-formyltetrahydrofolate.</text>
</comment>
<keyword evidence="7 12" id="KW-0521">NADP</keyword>
<accession>F9UKH4</accession>
<comment type="caution">
    <text evidence="12">Lacks conserved residue(s) required for the propagation of feature annotation.</text>
</comment>
<evidence type="ECO:0000256" key="3">
    <source>
        <dbReference type="ARBA" id="ARBA00022563"/>
    </source>
</evidence>
<dbReference type="Pfam" id="PF02882">
    <property type="entry name" value="THF_DHG_CYH_C"/>
    <property type="match status" value="1"/>
</dbReference>
<evidence type="ECO:0000313" key="16">
    <source>
        <dbReference type="Proteomes" id="UP000004978"/>
    </source>
</evidence>